<reference evidence="3" key="1">
    <citation type="journal article" date="2019" name="Int. J. Syst. Evol. Microbiol.">
        <title>The Global Catalogue of Microorganisms (GCM) 10K type strain sequencing project: providing services to taxonomists for standard genome sequencing and annotation.</title>
        <authorList>
            <consortium name="The Broad Institute Genomics Platform"/>
            <consortium name="The Broad Institute Genome Sequencing Center for Infectious Disease"/>
            <person name="Wu L."/>
            <person name="Ma J."/>
        </authorList>
    </citation>
    <scope>NUCLEOTIDE SEQUENCE [LARGE SCALE GENOMIC DNA]</scope>
    <source>
        <strain evidence="3">NBRC 105857</strain>
    </source>
</reference>
<evidence type="ECO:0000259" key="1">
    <source>
        <dbReference type="PROSITE" id="PS50995"/>
    </source>
</evidence>
<dbReference type="InterPro" id="IPR000835">
    <property type="entry name" value="HTH_MarR-typ"/>
</dbReference>
<sequence length="142" mass="16332">MSHPTLELKRAYLALRRALEQTIRPFNFSVGQFDVLQFLLHEDGMEHRELQKRLAVTSPTLTNILNGMERDGHLLRELDDQDARVRRLHLSDAARKLCASPEFCDAGDALVEKMFKGFTDEERRAFLVALRKVESNLDTGNH</sequence>
<dbReference type="InterPro" id="IPR036388">
    <property type="entry name" value="WH-like_DNA-bd_sf"/>
</dbReference>
<dbReference type="InterPro" id="IPR036390">
    <property type="entry name" value="WH_DNA-bd_sf"/>
</dbReference>
<dbReference type="InterPro" id="IPR039422">
    <property type="entry name" value="MarR/SlyA-like"/>
</dbReference>
<gene>
    <name evidence="2" type="ORF">GCM10007875_00980</name>
</gene>
<dbReference type="EMBL" id="BSOJ01000001">
    <property type="protein sequence ID" value="GLR25011.1"/>
    <property type="molecule type" value="Genomic_DNA"/>
</dbReference>
<dbReference type="PANTHER" id="PTHR33164:SF43">
    <property type="entry name" value="HTH-TYPE TRANSCRIPTIONAL REPRESSOR YETL"/>
    <property type="match status" value="1"/>
</dbReference>
<organism evidence="2 3">
    <name type="scientific">Limnobacter litoralis</name>
    <dbReference type="NCBI Taxonomy" id="481366"/>
    <lineage>
        <taxon>Bacteria</taxon>
        <taxon>Pseudomonadati</taxon>
        <taxon>Pseudomonadota</taxon>
        <taxon>Betaproteobacteria</taxon>
        <taxon>Burkholderiales</taxon>
        <taxon>Burkholderiaceae</taxon>
        <taxon>Limnobacter</taxon>
    </lineage>
</organism>
<feature type="domain" description="HTH marR-type" evidence="1">
    <location>
        <begin position="1"/>
        <end position="135"/>
    </location>
</feature>
<dbReference type="SUPFAM" id="SSF46785">
    <property type="entry name" value="Winged helix' DNA-binding domain"/>
    <property type="match status" value="1"/>
</dbReference>
<dbReference type="PROSITE" id="PS50995">
    <property type="entry name" value="HTH_MARR_2"/>
    <property type="match status" value="1"/>
</dbReference>
<name>A0ABQ5YNB0_9BURK</name>
<dbReference type="Pfam" id="PF01047">
    <property type="entry name" value="MarR"/>
    <property type="match status" value="1"/>
</dbReference>
<accession>A0ABQ5YNB0</accession>
<comment type="caution">
    <text evidence="2">The sequence shown here is derived from an EMBL/GenBank/DDBJ whole genome shotgun (WGS) entry which is preliminary data.</text>
</comment>
<dbReference type="Gene3D" id="1.10.10.10">
    <property type="entry name" value="Winged helix-like DNA-binding domain superfamily/Winged helix DNA-binding domain"/>
    <property type="match status" value="1"/>
</dbReference>
<dbReference type="SMART" id="SM00347">
    <property type="entry name" value="HTH_MARR"/>
    <property type="match status" value="1"/>
</dbReference>
<evidence type="ECO:0000313" key="2">
    <source>
        <dbReference type="EMBL" id="GLR25011.1"/>
    </source>
</evidence>
<proteinExistence type="predicted"/>
<dbReference type="RefSeq" id="WP_284279295.1">
    <property type="nucleotide sequence ID" value="NZ_BSOJ01000001.1"/>
</dbReference>
<dbReference type="Proteomes" id="UP001156664">
    <property type="component" value="Unassembled WGS sequence"/>
</dbReference>
<dbReference type="PRINTS" id="PR00598">
    <property type="entry name" value="HTHMARR"/>
</dbReference>
<keyword evidence="3" id="KW-1185">Reference proteome</keyword>
<dbReference type="PANTHER" id="PTHR33164">
    <property type="entry name" value="TRANSCRIPTIONAL REGULATOR, MARR FAMILY"/>
    <property type="match status" value="1"/>
</dbReference>
<protein>
    <submittedName>
        <fullName evidence="2">MarR family transcriptional regulator</fullName>
    </submittedName>
</protein>
<evidence type="ECO:0000313" key="3">
    <source>
        <dbReference type="Proteomes" id="UP001156664"/>
    </source>
</evidence>